<dbReference type="NCBIfam" id="TIGR02532">
    <property type="entry name" value="IV_pilin_GFxxxE"/>
    <property type="match status" value="1"/>
</dbReference>
<evidence type="ECO:0000313" key="1">
    <source>
        <dbReference type="EMBL" id="SBT12952.1"/>
    </source>
</evidence>
<dbReference type="AlphaFoldDB" id="A0A1C3JCT7"/>
<sequence>MRIKGFTLIELILAIVVSSILLLGLANFTEVGVKGYFGTVERYRLQTEANFVVEKISREMRHAVPNLFPSAVSSGCVSFYPIVDSGFYVESGADINFLVSDSDSDIQSLQNLSMVINPTRPYEEINNIDNVFPLTNVSQATGTNVSGAAFTLVDQTSDLVGGSVSNRHYIFDDANPVEYCLSGDNFLTRANGGAPVIISDKLNVAQSSLLYSPATVQQNGIVDLTLTFTVNDETTTFEQEVQVLNVP</sequence>
<reference evidence="2" key="1">
    <citation type="submission" date="2016-06" db="EMBL/GenBank/DDBJ databases">
        <authorList>
            <person name="Rodrigo-Torres L."/>
            <person name="Arahal D.R."/>
        </authorList>
    </citation>
    <scope>NUCLEOTIDE SEQUENCE [LARGE SCALE GENOMIC DNA]</scope>
    <source>
        <strain evidence="2">CECT 7224</strain>
    </source>
</reference>
<organism evidence="1 2">
    <name type="scientific">Vibrio celticus</name>
    <dbReference type="NCBI Taxonomy" id="446372"/>
    <lineage>
        <taxon>Bacteria</taxon>
        <taxon>Pseudomonadati</taxon>
        <taxon>Pseudomonadota</taxon>
        <taxon>Gammaproteobacteria</taxon>
        <taxon>Vibrionales</taxon>
        <taxon>Vibrionaceae</taxon>
        <taxon>Vibrio</taxon>
    </lineage>
</organism>
<dbReference type="Pfam" id="PF07963">
    <property type="entry name" value="N_methyl"/>
    <property type="match status" value="1"/>
</dbReference>
<name>A0A1C3JCT7_9VIBR</name>
<gene>
    <name evidence="1" type="ORF">VCE7224_01696</name>
</gene>
<dbReference type="Proteomes" id="UP000092819">
    <property type="component" value="Unassembled WGS sequence"/>
</dbReference>
<keyword evidence="2" id="KW-1185">Reference proteome</keyword>
<dbReference type="RefSeq" id="WP_065676162.1">
    <property type="nucleotide sequence ID" value="NZ_AP025463.1"/>
</dbReference>
<dbReference type="InterPro" id="IPR012902">
    <property type="entry name" value="N_methyl_site"/>
</dbReference>
<accession>A0A1C3JCT7</accession>
<evidence type="ECO:0000313" key="2">
    <source>
        <dbReference type="Proteomes" id="UP000092819"/>
    </source>
</evidence>
<proteinExistence type="predicted"/>
<dbReference type="EMBL" id="FLQZ01000033">
    <property type="protein sequence ID" value="SBT12952.1"/>
    <property type="molecule type" value="Genomic_DNA"/>
</dbReference>
<protein>
    <submittedName>
        <fullName evidence="1">Uncharacterized protein</fullName>
    </submittedName>
</protein>